<protein>
    <submittedName>
        <fullName evidence="3">X-ray radiation resistance-associated 1-like</fullName>
    </submittedName>
</protein>
<dbReference type="AlphaFoldDB" id="A0A3M7QIZ4"/>
<feature type="region of interest" description="Disordered" evidence="2">
    <location>
        <begin position="1"/>
        <end position="31"/>
    </location>
</feature>
<reference evidence="3 4" key="1">
    <citation type="journal article" date="2018" name="Sci. Rep.">
        <title>Genomic signatures of local adaptation to the degree of environmental predictability in rotifers.</title>
        <authorList>
            <person name="Franch-Gras L."/>
            <person name="Hahn C."/>
            <person name="Garcia-Roger E.M."/>
            <person name="Carmona M.J."/>
            <person name="Serra M."/>
            <person name="Gomez A."/>
        </authorList>
    </citation>
    <scope>NUCLEOTIDE SEQUENCE [LARGE SCALE GENOMIC DNA]</scope>
    <source>
        <strain evidence="3">HYR1</strain>
    </source>
</reference>
<keyword evidence="1" id="KW-0175">Coiled coil</keyword>
<accession>A0A3M7QIZ4</accession>
<dbReference type="EMBL" id="REGN01006079">
    <property type="protein sequence ID" value="RNA10971.1"/>
    <property type="molecule type" value="Genomic_DNA"/>
</dbReference>
<dbReference type="OrthoDB" id="1687175at2759"/>
<gene>
    <name evidence="3" type="ORF">BpHYR1_006948</name>
</gene>
<organism evidence="3 4">
    <name type="scientific">Brachionus plicatilis</name>
    <name type="common">Marine rotifer</name>
    <name type="synonym">Brachionus muelleri</name>
    <dbReference type="NCBI Taxonomy" id="10195"/>
    <lineage>
        <taxon>Eukaryota</taxon>
        <taxon>Metazoa</taxon>
        <taxon>Spiralia</taxon>
        <taxon>Gnathifera</taxon>
        <taxon>Rotifera</taxon>
        <taxon>Eurotatoria</taxon>
        <taxon>Monogononta</taxon>
        <taxon>Pseudotrocha</taxon>
        <taxon>Ploima</taxon>
        <taxon>Brachionidae</taxon>
        <taxon>Brachionus</taxon>
    </lineage>
</organism>
<evidence type="ECO:0000313" key="4">
    <source>
        <dbReference type="Proteomes" id="UP000276133"/>
    </source>
</evidence>
<evidence type="ECO:0000256" key="2">
    <source>
        <dbReference type="SAM" id="MobiDB-lite"/>
    </source>
</evidence>
<feature type="compositionally biased region" description="Basic and acidic residues" evidence="2">
    <location>
        <begin position="12"/>
        <end position="31"/>
    </location>
</feature>
<dbReference type="STRING" id="10195.A0A3M7QIZ4"/>
<sequence length="193" mass="22721">MTQGDQEEAANSEDKGLKKNDQKEQQSSRVESRFKNYEILLNIENEDKIKVPKDLGASVRALKQLLEHPTTIRDPVEDLSKTQIPIRKNIKFDKLTKKPLNEPTNKLTQINQVLDDLREQNATIETNLIDMVYNEKNPEFFRAKKMLDRAQKKYDQIKQESLGRLFSPREKNNIRFNFERTRTDLNEKMGEEK</sequence>
<evidence type="ECO:0000256" key="1">
    <source>
        <dbReference type="SAM" id="Coils"/>
    </source>
</evidence>
<keyword evidence="4" id="KW-1185">Reference proteome</keyword>
<evidence type="ECO:0000313" key="3">
    <source>
        <dbReference type="EMBL" id="RNA10971.1"/>
    </source>
</evidence>
<proteinExistence type="predicted"/>
<name>A0A3M7QIZ4_BRAPC</name>
<dbReference type="Proteomes" id="UP000276133">
    <property type="component" value="Unassembled WGS sequence"/>
</dbReference>
<comment type="caution">
    <text evidence="3">The sequence shown here is derived from an EMBL/GenBank/DDBJ whole genome shotgun (WGS) entry which is preliminary data.</text>
</comment>
<feature type="coiled-coil region" evidence="1">
    <location>
        <begin position="107"/>
        <end position="160"/>
    </location>
</feature>
<feature type="compositionally biased region" description="Acidic residues" evidence="2">
    <location>
        <begin position="1"/>
        <end position="11"/>
    </location>
</feature>